<evidence type="ECO:0000256" key="5">
    <source>
        <dbReference type="SAM" id="MobiDB-lite"/>
    </source>
</evidence>
<gene>
    <name evidence="8" type="primary">FGENESH: predicted gene_6.371</name>
    <name evidence="9" type="ORF">AAT19DRAFT_14902</name>
    <name evidence="8" type="ORF">BN2166_0034490</name>
</gene>
<proteinExistence type="predicted"/>
<organism evidence="8 10">
    <name type="scientific">Rhodotorula toruloides</name>
    <name type="common">Yeast</name>
    <name type="synonym">Rhodosporidium toruloides</name>
    <dbReference type="NCBI Taxonomy" id="5286"/>
    <lineage>
        <taxon>Eukaryota</taxon>
        <taxon>Fungi</taxon>
        <taxon>Dikarya</taxon>
        <taxon>Basidiomycota</taxon>
        <taxon>Pucciniomycotina</taxon>
        <taxon>Microbotryomycetes</taxon>
        <taxon>Sporidiobolales</taxon>
        <taxon>Sporidiobolaceae</taxon>
        <taxon>Rhodotorula</taxon>
    </lineage>
</organism>
<feature type="region of interest" description="Disordered" evidence="5">
    <location>
        <begin position="326"/>
        <end position="377"/>
    </location>
</feature>
<dbReference type="PANTHER" id="PTHR15549:SF26">
    <property type="entry name" value="AXIAL BUDDING PATTERN PROTEIN 2-RELATED"/>
    <property type="match status" value="1"/>
</dbReference>
<reference evidence="9 11" key="2">
    <citation type="journal article" date="2018" name="Elife">
        <title>Functional genomics of lipid metabolism in the oleaginous yeast Rhodosporidium toruloides.</title>
        <authorList>
            <person name="Coradetti S.T."/>
            <person name="Pinel D."/>
            <person name="Geiselman G."/>
            <person name="Ito M."/>
            <person name="Mondo S."/>
            <person name="Reilly M.C."/>
            <person name="Cheng Y.F."/>
            <person name="Bauer S."/>
            <person name="Grigoriev I."/>
            <person name="Gladden J.M."/>
            <person name="Simmons B.A."/>
            <person name="Brem R."/>
            <person name="Arkin A.P."/>
            <person name="Skerker J.M."/>
        </authorList>
    </citation>
    <scope>NUCLEOTIDE SEQUENCE [LARGE SCALE GENOMIC DNA]</scope>
    <source>
        <strain evidence="9 11">NBRC 0880</strain>
    </source>
</reference>
<feature type="region of interest" description="Disordered" evidence="5">
    <location>
        <begin position="549"/>
        <end position="584"/>
    </location>
</feature>
<evidence type="ECO:0000313" key="11">
    <source>
        <dbReference type="Proteomes" id="UP000239560"/>
    </source>
</evidence>
<evidence type="ECO:0000256" key="6">
    <source>
        <dbReference type="SAM" id="Phobius"/>
    </source>
</evidence>
<feature type="compositionally biased region" description="Low complexity" evidence="5">
    <location>
        <begin position="551"/>
        <end position="572"/>
    </location>
</feature>
<feature type="compositionally biased region" description="Polar residues" evidence="5">
    <location>
        <begin position="171"/>
        <end position="185"/>
    </location>
</feature>
<dbReference type="OMA" id="FFWWRPR"/>
<sequence>MSSSCLSCSDSISPCPVCPGGQVCIQTGRSCTVCPKNICVDDGSKGNSGSGGPSAGATAGGAVGGVLGVAAILAAVYFFWWRPRGLAASRKRYSQHLAKRQSKLSEKRKTGQYTDADDGAGQTDRATKRTSVHLNIDAGAEGAVNRRTTSPLREGGALISGRTSEDDNPFGDQNRSSIGSFNDTSSIHDSEFSFRSSHTNVIPIAYIPPHSSSMSIADAQRGGFGESQAERPLPPRSAAVRASIPTSMASRDSLALAGAEVIELNPLPPVLTPDTPAVPHGTTANGAPIRPPRSPGLDLNLPKISSPLAGSSLVGSPDGQIRPSSYIASGNTSPTFLTPPSSATPRGMSVLAEQQSRARSQQSHLSTITTRSGTSTMSYILDPPQIITPVSGQGVRRVELHQGQAGLVKIGSAAAVPLPASPTSPTSSVNPFDDSNAAAARRHSRMSSQDTVRGGQGAGEDGFDSRSGTSMTNSSRWTASSLASEASEAVQFLQGQTVTFTNLNSPDPPVLLANRRLLNTASGASFDVPQSARSSEAFDTGSHVRPLLERSAWSSSTSAASTTGGTQSTAMSPSQSRDSTATATSGHISVLEGIPFIASPSPADDRMSTRGPSTSSVSLGLPVNVTAPLDGAGAPSPSLAAPTDSILPSSASSASITIAPPSPRPSIHSATDADDSDPLPAPFLPFAGQRPTSTASSTGGTRNGPNGERVQSSAISVRSGFGSGLSQIPFQLGFPSGFGEDGFSDAGGDDEDATRRSLLSARDSRFPPSEVGDVEPNAEEDEDASNPFGSHAEVDDSSADKAATADPRASMDSLALAVGLSANLDAQAGGQS</sequence>
<feature type="transmembrane region" description="Helical" evidence="6">
    <location>
        <begin position="59"/>
        <end position="81"/>
    </location>
</feature>
<dbReference type="InterPro" id="IPR051694">
    <property type="entry name" value="Immunoregulatory_rcpt-like"/>
</dbReference>
<feature type="compositionally biased region" description="Polar residues" evidence="5">
    <location>
        <begin position="690"/>
        <end position="715"/>
    </location>
</feature>
<keyword evidence="3 6" id="KW-1133">Transmembrane helix</keyword>
<dbReference type="Pfam" id="PF09463">
    <property type="entry name" value="Opy2"/>
    <property type="match status" value="1"/>
</dbReference>
<evidence type="ECO:0000256" key="4">
    <source>
        <dbReference type="ARBA" id="ARBA00023136"/>
    </source>
</evidence>
<feature type="region of interest" description="Disordered" evidence="5">
    <location>
        <begin position="418"/>
        <end position="480"/>
    </location>
</feature>
<evidence type="ECO:0000313" key="8">
    <source>
        <dbReference type="EMBL" id="CTR07588.1"/>
    </source>
</evidence>
<feature type="region of interest" description="Disordered" evidence="5">
    <location>
        <begin position="99"/>
        <end position="185"/>
    </location>
</feature>
<feature type="compositionally biased region" description="Low complexity" evidence="5">
    <location>
        <begin position="418"/>
        <end position="439"/>
    </location>
</feature>
<feature type="region of interest" description="Disordered" evidence="5">
    <location>
        <begin position="213"/>
        <end position="238"/>
    </location>
</feature>
<name>A0A0K3CF56_RHOTO</name>
<dbReference type="GO" id="GO:0071944">
    <property type="term" value="C:cell periphery"/>
    <property type="evidence" value="ECO:0007669"/>
    <property type="project" value="UniProtKB-ARBA"/>
</dbReference>
<dbReference type="OrthoDB" id="2402916at2759"/>
<evidence type="ECO:0000256" key="3">
    <source>
        <dbReference type="ARBA" id="ARBA00022989"/>
    </source>
</evidence>
<feature type="region of interest" description="Disordered" evidence="5">
    <location>
        <begin position="634"/>
        <end position="715"/>
    </location>
</feature>
<feature type="compositionally biased region" description="Acidic residues" evidence="5">
    <location>
        <begin position="772"/>
        <end position="784"/>
    </location>
</feature>
<keyword evidence="10" id="KW-1185">Reference proteome</keyword>
<keyword evidence="2 6" id="KW-0812">Transmembrane</keyword>
<dbReference type="Proteomes" id="UP000199069">
    <property type="component" value="Unassembled WGS sequence"/>
</dbReference>
<feature type="region of interest" description="Disordered" evidence="5">
    <location>
        <begin position="273"/>
        <end position="298"/>
    </location>
</feature>
<feature type="compositionally biased region" description="Low complexity" evidence="5">
    <location>
        <begin position="351"/>
        <end position="366"/>
    </location>
</feature>
<dbReference type="AlphaFoldDB" id="A0A0K3CF56"/>
<feature type="region of interest" description="Disordered" evidence="5">
    <location>
        <begin position="729"/>
        <end position="808"/>
    </location>
</feature>
<dbReference type="EMBL" id="CWKI01000006">
    <property type="protein sequence ID" value="CTR07588.1"/>
    <property type="molecule type" value="Genomic_DNA"/>
</dbReference>
<feature type="domain" description="Membrane anchor Opy2 N-terminal" evidence="7">
    <location>
        <begin position="5"/>
        <end position="39"/>
    </location>
</feature>
<evidence type="ECO:0000313" key="9">
    <source>
        <dbReference type="EMBL" id="PRQ74549.1"/>
    </source>
</evidence>
<feature type="compositionally biased region" description="Low complexity" evidence="5">
    <location>
        <begin position="634"/>
        <end position="659"/>
    </location>
</feature>
<feature type="compositionally biased region" description="Polar residues" evidence="5">
    <location>
        <begin position="466"/>
        <end position="478"/>
    </location>
</feature>
<dbReference type="Proteomes" id="UP000239560">
    <property type="component" value="Unassembled WGS sequence"/>
</dbReference>
<reference evidence="8 10" key="1">
    <citation type="submission" date="2015-07" db="EMBL/GenBank/DDBJ databases">
        <authorList>
            <person name="Cajimat M.N.B."/>
            <person name="Milazzo M.L."/>
            <person name="Fulhorst C.F."/>
        </authorList>
    </citation>
    <scope>NUCLEOTIDE SEQUENCE [LARGE SCALE GENOMIC DNA]</scope>
    <source>
        <strain evidence="8">Single colony</strain>
    </source>
</reference>
<dbReference type="InterPro" id="IPR018571">
    <property type="entry name" value="Membrane_anchor_Opy2_N"/>
</dbReference>
<keyword evidence="4 6" id="KW-0472">Membrane</keyword>
<feature type="compositionally biased region" description="Polar residues" evidence="5">
    <location>
        <begin position="326"/>
        <end position="344"/>
    </location>
</feature>
<protein>
    <submittedName>
        <fullName evidence="8 9">Proteophosphoglycan ppg4</fullName>
    </submittedName>
</protein>
<evidence type="ECO:0000313" key="10">
    <source>
        <dbReference type="Proteomes" id="UP000199069"/>
    </source>
</evidence>
<evidence type="ECO:0000259" key="7">
    <source>
        <dbReference type="Pfam" id="PF09463"/>
    </source>
</evidence>
<dbReference type="PANTHER" id="PTHR15549">
    <property type="entry name" value="PAIRED IMMUNOGLOBULIN-LIKE TYPE 2 RECEPTOR"/>
    <property type="match status" value="1"/>
</dbReference>
<evidence type="ECO:0000256" key="1">
    <source>
        <dbReference type="ARBA" id="ARBA00004167"/>
    </source>
</evidence>
<dbReference type="GO" id="GO:0016020">
    <property type="term" value="C:membrane"/>
    <property type="evidence" value="ECO:0007669"/>
    <property type="project" value="UniProtKB-SubCell"/>
</dbReference>
<feature type="compositionally biased region" description="Polar residues" evidence="5">
    <location>
        <begin position="367"/>
        <end position="377"/>
    </location>
</feature>
<comment type="subcellular location">
    <subcellularLocation>
        <location evidence="1">Membrane</location>
        <topology evidence="1">Single-pass membrane protein</topology>
    </subcellularLocation>
</comment>
<accession>A0A0K3CF56</accession>
<dbReference type="STRING" id="5286.A0A0K3CF56"/>
<feature type="compositionally biased region" description="Polar residues" evidence="5">
    <location>
        <begin position="573"/>
        <end position="584"/>
    </location>
</feature>
<dbReference type="EMBL" id="LCTV02000006">
    <property type="protein sequence ID" value="PRQ74549.1"/>
    <property type="molecule type" value="Genomic_DNA"/>
</dbReference>
<evidence type="ECO:0000256" key="2">
    <source>
        <dbReference type="ARBA" id="ARBA00022692"/>
    </source>
</evidence>
<feature type="region of interest" description="Disordered" evidence="5">
    <location>
        <begin position="596"/>
        <end position="619"/>
    </location>
</feature>